<evidence type="ECO:0000256" key="6">
    <source>
        <dbReference type="SAM" id="Phobius"/>
    </source>
</evidence>
<name>A0AAD1X7K0_EUPCR</name>
<accession>A0AAD1X7K0</accession>
<evidence type="ECO:0000256" key="4">
    <source>
        <dbReference type="ARBA" id="ARBA00023136"/>
    </source>
</evidence>
<feature type="transmembrane region" description="Helical" evidence="6">
    <location>
        <begin position="338"/>
        <end position="358"/>
    </location>
</feature>
<feature type="transmembrane region" description="Helical" evidence="6">
    <location>
        <begin position="137"/>
        <end position="161"/>
    </location>
</feature>
<evidence type="ECO:0000313" key="8">
    <source>
        <dbReference type="Proteomes" id="UP001295684"/>
    </source>
</evidence>
<evidence type="ECO:0000313" key="7">
    <source>
        <dbReference type="EMBL" id="CAI2363809.1"/>
    </source>
</evidence>
<organism evidence="7 8">
    <name type="scientific">Euplotes crassus</name>
    <dbReference type="NCBI Taxonomy" id="5936"/>
    <lineage>
        <taxon>Eukaryota</taxon>
        <taxon>Sar</taxon>
        <taxon>Alveolata</taxon>
        <taxon>Ciliophora</taxon>
        <taxon>Intramacronucleata</taxon>
        <taxon>Spirotrichea</taxon>
        <taxon>Hypotrichia</taxon>
        <taxon>Euplotida</taxon>
        <taxon>Euplotidae</taxon>
        <taxon>Moneuplotes</taxon>
    </lineage>
</organism>
<feature type="transmembrane region" description="Helical" evidence="6">
    <location>
        <begin position="420"/>
        <end position="442"/>
    </location>
</feature>
<feature type="region of interest" description="Disordered" evidence="5">
    <location>
        <begin position="1"/>
        <end position="28"/>
    </location>
</feature>
<dbReference type="SUPFAM" id="SSF103473">
    <property type="entry name" value="MFS general substrate transporter"/>
    <property type="match status" value="1"/>
</dbReference>
<comment type="subcellular location">
    <subcellularLocation>
        <location evidence="1">Membrane</location>
        <topology evidence="1">Multi-pass membrane protein</topology>
    </subcellularLocation>
</comment>
<dbReference type="GO" id="GO:0016020">
    <property type="term" value="C:membrane"/>
    <property type="evidence" value="ECO:0007669"/>
    <property type="project" value="UniProtKB-SubCell"/>
</dbReference>
<evidence type="ECO:0000256" key="1">
    <source>
        <dbReference type="ARBA" id="ARBA00004141"/>
    </source>
</evidence>
<keyword evidence="3 6" id="KW-1133">Transmembrane helix</keyword>
<feature type="region of interest" description="Disordered" evidence="5">
    <location>
        <begin position="511"/>
        <end position="579"/>
    </location>
</feature>
<dbReference type="AlphaFoldDB" id="A0AAD1X7K0"/>
<gene>
    <name evidence="7" type="ORF">ECRASSUSDP1_LOCUS5148</name>
</gene>
<proteinExistence type="predicted"/>
<comment type="caution">
    <text evidence="7">The sequence shown here is derived from an EMBL/GenBank/DDBJ whole genome shotgun (WGS) entry which is preliminary data.</text>
</comment>
<feature type="transmembrane region" description="Helical" evidence="6">
    <location>
        <begin position="480"/>
        <end position="498"/>
    </location>
</feature>
<feature type="compositionally biased region" description="Acidic residues" evidence="5">
    <location>
        <begin position="570"/>
        <end position="579"/>
    </location>
</feature>
<keyword evidence="2 6" id="KW-0812">Transmembrane</keyword>
<protein>
    <submittedName>
        <fullName evidence="7">Uncharacterized protein</fullName>
    </submittedName>
</protein>
<reference evidence="7" key="1">
    <citation type="submission" date="2023-07" db="EMBL/GenBank/DDBJ databases">
        <authorList>
            <consortium name="AG Swart"/>
            <person name="Singh M."/>
            <person name="Singh A."/>
            <person name="Seah K."/>
            <person name="Emmerich C."/>
        </authorList>
    </citation>
    <scope>NUCLEOTIDE SEQUENCE</scope>
    <source>
        <strain evidence="7">DP1</strain>
    </source>
</reference>
<feature type="transmembrane region" description="Helical" evidence="6">
    <location>
        <begin position="193"/>
        <end position="215"/>
    </location>
</feature>
<dbReference type="Gene3D" id="1.20.1250.20">
    <property type="entry name" value="MFS general substrate transporter like domains"/>
    <property type="match status" value="1"/>
</dbReference>
<dbReference type="PANTHER" id="PTHR24064">
    <property type="entry name" value="SOLUTE CARRIER FAMILY 22 MEMBER"/>
    <property type="match status" value="1"/>
</dbReference>
<feature type="transmembrane region" description="Helical" evidence="6">
    <location>
        <begin position="55"/>
        <end position="77"/>
    </location>
</feature>
<feature type="compositionally biased region" description="Basic and acidic residues" evidence="5">
    <location>
        <begin position="534"/>
        <end position="548"/>
    </location>
</feature>
<dbReference type="GO" id="GO:0022857">
    <property type="term" value="F:transmembrane transporter activity"/>
    <property type="evidence" value="ECO:0007669"/>
    <property type="project" value="InterPro"/>
</dbReference>
<dbReference type="EMBL" id="CAMPGE010004957">
    <property type="protein sequence ID" value="CAI2363809.1"/>
    <property type="molecule type" value="Genomic_DNA"/>
</dbReference>
<sequence length="579" mass="66371">MNEGNDDPSQSQNDDEVEEIKDESPENQNRISSIDDFTLITLEQGYENSKGRNRFYTINVFCIIMAYSLGGLFPYSIPFLTKVPSLKCMSFTQNTWEGCDKDQACSSQFMDYKINHNSHETVTNWITSMDLLCKEDYVIGLFGSLYFVGFFIGSAFFLRFADLKGRRVMVIIGIIGSVCCGFLIFVINNIILTYLLMLVLGVFSSLRLLISFLYAMELVPEIQKKTWNLIAGFMDAITMIFVAGWFFIITYGESTIVLYIVTSCLSLYFVYKAPESPQYLYTKKKWGELHASFAQISKINGIEWNGYKFDREHLKENEFSIKKSCASMIKDKQTFRNLMIMMMNWSTCSFSFYLLSYYTKYFKGNIYSNTALLGLADIFATISMRGLQYYMPTKIGFVVSYCVVFVISCIYYIIQSQTVLVAICVLLMRYGVTVAFSFCYYGNSEYFQTDMSSTAFGVSNTMARFSTIVSPMVAEVLSQPIILVTLVTFGSAMVSFFLKKPQNILGIEDDEKNSQGEVPDAMREFYGIDPEGPMPKEERKSDLDHEDTREYEEPELEAKKSMKEKFVIESENDEDLDRI</sequence>
<feature type="transmembrane region" description="Helical" evidence="6">
    <location>
        <begin position="168"/>
        <end position="187"/>
    </location>
</feature>
<feature type="transmembrane region" description="Helical" evidence="6">
    <location>
        <begin position="254"/>
        <end position="271"/>
    </location>
</feature>
<evidence type="ECO:0000256" key="5">
    <source>
        <dbReference type="SAM" id="MobiDB-lite"/>
    </source>
</evidence>
<keyword evidence="8" id="KW-1185">Reference proteome</keyword>
<feature type="compositionally biased region" description="Basic and acidic residues" evidence="5">
    <location>
        <begin position="556"/>
        <end position="568"/>
    </location>
</feature>
<evidence type="ECO:0000256" key="3">
    <source>
        <dbReference type="ARBA" id="ARBA00022989"/>
    </source>
</evidence>
<dbReference type="Proteomes" id="UP001295684">
    <property type="component" value="Unassembled WGS sequence"/>
</dbReference>
<keyword evidence="4 6" id="KW-0472">Membrane</keyword>
<dbReference type="InterPro" id="IPR011701">
    <property type="entry name" value="MFS"/>
</dbReference>
<dbReference type="Pfam" id="PF07690">
    <property type="entry name" value="MFS_1"/>
    <property type="match status" value="1"/>
</dbReference>
<evidence type="ECO:0000256" key="2">
    <source>
        <dbReference type="ARBA" id="ARBA00022692"/>
    </source>
</evidence>
<dbReference type="InterPro" id="IPR036259">
    <property type="entry name" value="MFS_trans_sf"/>
</dbReference>
<feature type="transmembrane region" description="Helical" evidence="6">
    <location>
        <begin position="395"/>
        <end position="414"/>
    </location>
</feature>
<feature type="transmembrane region" description="Helical" evidence="6">
    <location>
        <begin position="227"/>
        <end position="248"/>
    </location>
</feature>